<evidence type="ECO:0000313" key="16">
    <source>
        <dbReference type="EMBL" id="GAK66491.1"/>
    </source>
</evidence>
<dbReference type="Proteomes" id="UP000053758">
    <property type="component" value="Unassembled WGS sequence"/>
</dbReference>
<dbReference type="GeneID" id="26305583"/>
<comment type="catalytic activity">
    <reaction evidence="12 13">
        <text>(1S,2R)-1-C-(indol-3-yl)glycerol 3-phosphate + L-serine = D-glyceraldehyde 3-phosphate + L-tryptophan + H2O</text>
        <dbReference type="Rhea" id="RHEA:10532"/>
        <dbReference type="ChEBI" id="CHEBI:15377"/>
        <dbReference type="ChEBI" id="CHEBI:33384"/>
        <dbReference type="ChEBI" id="CHEBI:57912"/>
        <dbReference type="ChEBI" id="CHEBI:58866"/>
        <dbReference type="ChEBI" id="CHEBI:59776"/>
        <dbReference type="EC" id="4.2.1.20"/>
    </reaction>
</comment>
<comment type="pathway">
    <text evidence="2 13">Amino-acid biosynthesis; L-tryptophan biosynthesis; L-tryptophan from chorismate: step 5/5.</text>
</comment>
<name>A0A081CIJ5_PSEA2</name>
<dbReference type="InterPro" id="IPR001926">
    <property type="entry name" value="TrpB-like_PALP"/>
</dbReference>
<evidence type="ECO:0000256" key="10">
    <source>
        <dbReference type="ARBA" id="ARBA00023141"/>
    </source>
</evidence>
<dbReference type="Pfam" id="PF00291">
    <property type="entry name" value="PALP"/>
    <property type="match status" value="1"/>
</dbReference>
<dbReference type="GO" id="GO:0005737">
    <property type="term" value="C:cytoplasm"/>
    <property type="evidence" value="ECO:0007669"/>
    <property type="project" value="TreeGrafter"/>
</dbReference>
<dbReference type="GO" id="GO:0004834">
    <property type="term" value="F:tryptophan synthase activity"/>
    <property type="evidence" value="ECO:0007669"/>
    <property type="project" value="UniProtKB-EC"/>
</dbReference>
<dbReference type="PANTHER" id="PTHR48077:SF3">
    <property type="entry name" value="TRYPTOPHAN SYNTHASE"/>
    <property type="match status" value="1"/>
</dbReference>
<gene>
    <name evidence="16" type="ORF">PAN0_013d4713</name>
</gene>
<dbReference type="HAMAP" id="MF_00131">
    <property type="entry name" value="Trp_synth_alpha"/>
    <property type="match status" value="1"/>
</dbReference>
<feature type="region of interest" description="Disordered" evidence="14">
    <location>
        <begin position="22"/>
        <end position="47"/>
    </location>
</feature>
<dbReference type="SUPFAM" id="SSF53686">
    <property type="entry name" value="Tryptophan synthase beta subunit-like PLP-dependent enzymes"/>
    <property type="match status" value="1"/>
</dbReference>
<dbReference type="PANTHER" id="PTHR48077">
    <property type="entry name" value="TRYPTOPHAN SYNTHASE-RELATED"/>
    <property type="match status" value="1"/>
</dbReference>
<dbReference type="InterPro" id="IPR013785">
    <property type="entry name" value="Aldolase_TIM"/>
</dbReference>
<dbReference type="SUPFAM" id="SSF51366">
    <property type="entry name" value="Ribulose-phoshate binding barrel"/>
    <property type="match status" value="1"/>
</dbReference>
<evidence type="ECO:0000256" key="6">
    <source>
        <dbReference type="ARBA" id="ARBA00018724"/>
    </source>
</evidence>
<keyword evidence="7 13" id="KW-0028">Amino-acid biosynthesis</keyword>
<proteinExistence type="inferred from homology"/>
<organism evidence="16">
    <name type="scientific">Pseudozyma antarctica</name>
    <name type="common">Yeast</name>
    <name type="synonym">Candida antarctica</name>
    <dbReference type="NCBI Taxonomy" id="84753"/>
    <lineage>
        <taxon>Eukaryota</taxon>
        <taxon>Fungi</taxon>
        <taxon>Dikarya</taxon>
        <taxon>Basidiomycota</taxon>
        <taxon>Ustilaginomycotina</taxon>
        <taxon>Ustilaginomycetes</taxon>
        <taxon>Ustilaginales</taxon>
        <taxon>Ustilaginaceae</taxon>
        <taxon>Moesziomyces</taxon>
    </lineage>
</organism>
<sequence>MVQRTTAVVGLLDSTLPVGQFSKSNTLCSPPPEEEANRRRFPTAQPQSHTPLRFTTLLLNHRSPSTFITNIRATSSSPRPFAVTRPCLIISSRAAPRLLSAAFTLARISTRPLSVLTSSTARVPIRNFSITPRLGLPHTMTDQIKATFAAKAAKNEAVFVSFVTAGFPTKHDTVDVLLALEQGGADVIELGVPFSDPQADGPAIQESNQVALEQGVGYTQCLDYVRQARAKGLKAPVLFMGYYNPTLAYGEDKAVQDAKAAGANGFIIVDLPPEEAVDFRGACTKYGLSYVPLIAPSTSTERIKHLASLADSFIYVVSKMGTTGATTTVSTSLPDLISRIRSITPIPLAVGFGVSTRDHFVEVGEHADGVVIGSKIVAKLKDAPANTAARVEAVRAYCAEITGKNEGGIQRKQPLNIKQVMDQPDSVPVPKVDAVVPADRPPVPGLDTIVDAEGKVRPPRFGKFGGQYIPEALFDAHQELEKAYLTALEDPEFWKEFESYYEYIGRPSELYPADRMTKAAGGAQIWFKREDLNHTGSHKINNAVGQILLARRLGKTRIIAETGAGQHGVATATACAKFGMECVVYMGAEDVRRQSLNAFRMKMLGAKVVAVESGSKTLKDAINEANRDWVTNLHNTHYIVGSAIGPHPFPSIVRDFQSIIGREVKQQLHEKKGKLPDAVIACVGGGSNAIGIFHPFVQDKNVRLIGVEAGGDGIDTERHSATLSRGTPGVLHGVRTYLLQDQFGQITETHSISAGLDYPGVGPEHSFLKDSGRAEYIAATDEEALRGFKLCTELEGIIPALETSHALWSAFHIAKTMKPEEDIVVSLSGRGDKDVEQIANAIAHGGWGERLGWNIA</sequence>
<dbReference type="FunFam" id="3.40.50.1100:FF:000001">
    <property type="entry name" value="Tryptophan synthase beta chain"/>
    <property type="match status" value="1"/>
</dbReference>
<dbReference type="FunFam" id="3.20.20.70:FF:000151">
    <property type="entry name" value="Tryptophan synthase"/>
    <property type="match status" value="1"/>
</dbReference>
<dbReference type="InterPro" id="IPR006654">
    <property type="entry name" value="Trp_synth_beta"/>
</dbReference>
<evidence type="ECO:0000256" key="13">
    <source>
        <dbReference type="RuleBase" id="RU003663"/>
    </source>
</evidence>
<dbReference type="RefSeq" id="XP_014655327.1">
    <property type="nucleotide sequence ID" value="XM_014799841.1"/>
</dbReference>
<dbReference type="UniPathway" id="UPA00035">
    <property type="reaction ID" value="UER00044"/>
</dbReference>
<keyword evidence="17" id="KW-1185">Reference proteome</keyword>
<dbReference type="InterPro" id="IPR011060">
    <property type="entry name" value="RibuloseP-bd_barrel"/>
</dbReference>
<dbReference type="Gene3D" id="3.40.50.1100">
    <property type="match status" value="2"/>
</dbReference>
<evidence type="ECO:0000256" key="5">
    <source>
        <dbReference type="ARBA" id="ARBA00012043"/>
    </source>
</evidence>
<comment type="cofactor">
    <cofactor evidence="1 13">
        <name>pyridoxal 5'-phosphate</name>
        <dbReference type="ChEBI" id="CHEBI:597326"/>
    </cofactor>
</comment>
<comment type="similarity">
    <text evidence="3">In the C-terminal section; belongs to the TrpB family.</text>
</comment>
<evidence type="ECO:0000256" key="1">
    <source>
        <dbReference type="ARBA" id="ARBA00001933"/>
    </source>
</evidence>
<dbReference type="PROSITE" id="PS00168">
    <property type="entry name" value="TRP_SYNTHASE_BETA"/>
    <property type="match status" value="1"/>
</dbReference>
<evidence type="ECO:0000256" key="2">
    <source>
        <dbReference type="ARBA" id="ARBA00004733"/>
    </source>
</evidence>
<dbReference type="AlphaFoldDB" id="A0A081CIJ5"/>
<evidence type="ECO:0000259" key="15">
    <source>
        <dbReference type="Pfam" id="PF00291"/>
    </source>
</evidence>
<dbReference type="NCBIfam" id="TIGR00262">
    <property type="entry name" value="trpA"/>
    <property type="match status" value="1"/>
</dbReference>
<comment type="similarity">
    <text evidence="4">In the N-terminal section; belongs to the TrpA family.</text>
</comment>
<dbReference type="EMBL" id="DF830080">
    <property type="protein sequence ID" value="GAK66491.1"/>
    <property type="molecule type" value="Genomic_DNA"/>
</dbReference>
<evidence type="ECO:0000256" key="7">
    <source>
        <dbReference type="ARBA" id="ARBA00022605"/>
    </source>
</evidence>
<keyword evidence="11 13" id="KW-0456">Lyase</keyword>
<dbReference type="HOGENOM" id="CLU_016734_2_1_1"/>
<dbReference type="InterPro" id="IPR036052">
    <property type="entry name" value="TrpB-like_PALP_sf"/>
</dbReference>
<feature type="domain" description="Tryptophan synthase beta chain-like PALP" evidence="15">
    <location>
        <begin position="505"/>
        <end position="829"/>
    </location>
</feature>
<evidence type="ECO:0000256" key="9">
    <source>
        <dbReference type="ARBA" id="ARBA00022898"/>
    </source>
</evidence>
<dbReference type="CDD" id="cd06446">
    <property type="entry name" value="Trp-synth_B"/>
    <property type="match status" value="1"/>
</dbReference>
<evidence type="ECO:0000313" key="17">
    <source>
        <dbReference type="Proteomes" id="UP000053758"/>
    </source>
</evidence>
<dbReference type="CDD" id="cd04724">
    <property type="entry name" value="Tryptophan_synthase_alpha"/>
    <property type="match status" value="1"/>
</dbReference>
<keyword evidence="8 13" id="KW-0822">Tryptophan biosynthesis</keyword>
<evidence type="ECO:0000256" key="8">
    <source>
        <dbReference type="ARBA" id="ARBA00022822"/>
    </source>
</evidence>
<dbReference type="NCBIfam" id="TIGR00263">
    <property type="entry name" value="trpB"/>
    <property type="match status" value="1"/>
</dbReference>
<dbReference type="InterPro" id="IPR006653">
    <property type="entry name" value="Trp_synth_b_CS"/>
</dbReference>
<dbReference type="EC" id="4.2.1.20" evidence="5 13"/>
<keyword evidence="10 13" id="KW-0057">Aromatic amino acid biosynthesis</keyword>
<keyword evidence="9 13" id="KW-0663">Pyridoxal phosphate</keyword>
<evidence type="ECO:0000256" key="11">
    <source>
        <dbReference type="ARBA" id="ARBA00023239"/>
    </source>
</evidence>
<evidence type="ECO:0000256" key="14">
    <source>
        <dbReference type="SAM" id="MobiDB-lite"/>
    </source>
</evidence>
<dbReference type="InterPro" id="IPR002028">
    <property type="entry name" value="Trp_synthase_suA"/>
</dbReference>
<evidence type="ECO:0000256" key="3">
    <source>
        <dbReference type="ARBA" id="ARBA00005761"/>
    </source>
</evidence>
<evidence type="ECO:0000256" key="12">
    <source>
        <dbReference type="ARBA" id="ARBA00049047"/>
    </source>
</evidence>
<evidence type="ECO:0000256" key="4">
    <source>
        <dbReference type="ARBA" id="ARBA00006095"/>
    </source>
</evidence>
<accession>A0A081CIJ5</accession>
<dbReference type="InterPro" id="IPR023026">
    <property type="entry name" value="Trp_synth_beta/beta-like"/>
</dbReference>
<protein>
    <recommendedName>
        <fullName evidence="6 13">Tryptophan synthase</fullName>
        <ecNumber evidence="5 13">4.2.1.20</ecNumber>
    </recommendedName>
</protein>
<reference evidence="16" key="1">
    <citation type="submission" date="2014-07" db="EMBL/GenBank/DDBJ databases">
        <title>Draft genome sequence of the yeast Pseudozyma antarctica JCM 10317 known as a producer of lipase B which used in a wide range of industrial applications.</title>
        <authorList>
            <person name="Morita T."/>
            <person name="Saika A."/>
            <person name="Koike H."/>
        </authorList>
    </citation>
    <scope>NUCLEOTIDE SEQUENCE</scope>
    <source>
        <strain evidence="16">JCM 10317</strain>
    </source>
</reference>
<dbReference type="Pfam" id="PF00290">
    <property type="entry name" value="Trp_syntA"/>
    <property type="match status" value="1"/>
</dbReference>
<dbReference type="FunFam" id="3.40.50.1100:FF:000004">
    <property type="entry name" value="Tryptophan synthase beta chain"/>
    <property type="match status" value="1"/>
</dbReference>
<dbReference type="HAMAP" id="MF_00133">
    <property type="entry name" value="Trp_synth_beta"/>
    <property type="match status" value="1"/>
</dbReference>
<dbReference type="Gene3D" id="3.20.20.70">
    <property type="entry name" value="Aldolase class I"/>
    <property type="match status" value="1"/>
</dbReference>